<organism evidence="2 3">
    <name type="scientific">Syphacia muris</name>
    <dbReference type="NCBI Taxonomy" id="451379"/>
    <lineage>
        <taxon>Eukaryota</taxon>
        <taxon>Metazoa</taxon>
        <taxon>Ecdysozoa</taxon>
        <taxon>Nematoda</taxon>
        <taxon>Chromadorea</taxon>
        <taxon>Rhabditida</taxon>
        <taxon>Spirurina</taxon>
        <taxon>Oxyuridomorpha</taxon>
        <taxon>Oxyuroidea</taxon>
        <taxon>Oxyuridae</taxon>
        <taxon>Syphacia</taxon>
    </lineage>
</organism>
<accession>A0A0N5AXN7</accession>
<dbReference type="WBParaSite" id="SMUV_0000971601-mRNA-1">
    <property type="protein sequence ID" value="SMUV_0000971601-mRNA-1"/>
    <property type="gene ID" value="SMUV_0000971601"/>
</dbReference>
<name>A0A0N5AXN7_9BILA</name>
<dbReference type="Proteomes" id="UP000046393">
    <property type="component" value="Unplaced"/>
</dbReference>
<dbReference type="STRING" id="451379.A0A0N5AXN7"/>
<protein>
    <submittedName>
        <fullName evidence="3">F-box domain-containing protein</fullName>
    </submittedName>
</protein>
<evidence type="ECO:0000313" key="2">
    <source>
        <dbReference type="Proteomes" id="UP000046393"/>
    </source>
</evidence>
<keyword evidence="2" id="KW-1185">Reference proteome</keyword>
<feature type="region of interest" description="Disordered" evidence="1">
    <location>
        <begin position="371"/>
        <end position="392"/>
    </location>
</feature>
<proteinExistence type="predicted"/>
<sequence length="392" mass="44689">MHLFAVYSRTVKRFDDVEGWTFEDLLKSVKEAFNIESKFALYMGDNELGIDSASMVSSSDVVSGDRLVVKLKNVMENKPEEAMSSNIKGPSAIKIAQGNESSSLIVNPVPSLLNKTVKEVVVNVMGQMDYTVCSDRGSIIQFKHENTANLTEIGLLEYDDEQFSIQINVIQPPSRRVPIMSKFFTKCDPTDLKMRALEQINFFVFGRFPLLADNLLVRLLLFEELSKRIFMLLPSTSVLQLESISKDALRICNEDRMERVWMLLIRRDFGDVKPKPVETYRECYKRIYVEMKCSNHNIESFRDLKREASTSHADFDRFVRGNPLMLPRTQAPWDPAVPDPDMPCGPFAPSDVPFGGFGPRFPSPDLRPGFLGNGEIMPSRPPRRQGQPYWLR</sequence>
<evidence type="ECO:0000313" key="3">
    <source>
        <dbReference type="WBParaSite" id="SMUV_0000971601-mRNA-1"/>
    </source>
</evidence>
<evidence type="ECO:0000256" key="1">
    <source>
        <dbReference type="SAM" id="MobiDB-lite"/>
    </source>
</evidence>
<reference evidence="3" key="1">
    <citation type="submission" date="2017-02" db="UniProtKB">
        <authorList>
            <consortium name="WormBaseParasite"/>
        </authorList>
    </citation>
    <scope>IDENTIFICATION</scope>
</reference>
<dbReference type="AlphaFoldDB" id="A0A0N5AXN7"/>